<accession>A0ABS0D5Z5</accession>
<name>A0ABS0D5Z5_9NOCA</name>
<evidence type="ECO:0000256" key="1">
    <source>
        <dbReference type="ARBA" id="ARBA00008898"/>
    </source>
</evidence>
<gene>
    <name evidence="4" type="ORF">IU449_04955</name>
</gene>
<dbReference type="EMBL" id="JADLQN010000001">
    <property type="protein sequence ID" value="MBF6353904.1"/>
    <property type="molecule type" value="Genomic_DNA"/>
</dbReference>
<evidence type="ECO:0000256" key="2">
    <source>
        <dbReference type="ARBA" id="ARBA00023002"/>
    </source>
</evidence>
<dbReference type="Pfam" id="PF17885">
    <property type="entry name" value="Smoa_sbd"/>
    <property type="match status" value="1"/>
</dbReference>
<sequence length="572" mass="61026">MSARAQRRIAIVGAGQAGALVALGLRRHGCAVTLIGDRDPDQVRTGGVLSSQCLFGSAVRVMDRIIDGADIAAPAIDRLALTVDGVGTVVSAFETPAQSVDQRVACAALIEDFVAAGGDFQVADVDPGRLDMIARHHDLTIVATGTGDLGRMFVRDAVRSPYDRPQRVLAVAYVHGLRPDETGAELTVTVAPGVGELITLPALTTTGPCSILVFEGVPGGPMDRFEDVTGPGEHLRRCLTVLDEVFPAVAERAREVELTDENAVLRGRLTPIVRKPVAYTASGHPVLGLADAVVLNDPLTAQGANNAVHAAGSYLDAVLQRGTRPFDAEWMHETFESFWRSWGRWSVAWTNRVLGGLPAHVVDLIPVAAEEPAVAALFAAGFDDPSTLHDWWFDRADAERMLAAVRAADRPADPRALRNAFGQYATGVTVVTTRAPDGRKIGVTANSFTSVSLDPPLIAWCPAKKAPSLPDLIAASHFAVNVLAADQHELSRQFATPAPDKFADVAYRDGIAGVPLLDRSIARFQCRTVQRVEAGDHIIFIGEVEHFDTSDGAPLVFHSGAYRIAAEHPDFV</sequence>
<dbReference type="InterPro" id="IPR012349">
    <property type="entry name" value="Split_barrel_FMN-bd"/>
</dbReference>
<dbReference type="SUPFAM" id="SSF50475">
    <property type="entry name" value="FMN-binding split barrel"/>
    <property type="match status" value="1"/>
</dbReference>
<dbReference type="InterPro" id="IPR050268">
    <property type="entry name" value="NADH-dep_flavin_reductase"/>
</dbReference>
<comment type="caution">
    <text evidence="4">The sequence shown here is derived from an EMBL/GenBank/DDBJ whole genome shotgun (WGS) entry which is preliminary data.</text>
</comment>
<keyword evidence="2" id="KW-0560">Oxidoreductase</keyword>
<dbReference type="SMART" id="SM00903">
    <property type="entry name" value="Flavin_Reduct"/>
    <property type="match status" value="1"/>
</dbReference>
<dbReference type="PANTHER" id="PTHR30466:SF11">
    <property type="entry name" value="FLAVIN-DEPENDENT MONOOXYGENASE, REDUCTASE SUBUNIT HSAB"/>
    <property type="match status" value="1"/>
</dbReference>
<dbReference type="RefSeq" id="WP_195000745.1">
    <property type="nucleotide sequence ID" value="NZ_JADLQN010000001.1"/>
</dbReference>
<organism evidence="4 5">
    <name type="scientific">Nocardia higoensis</name>
    <dbReference type="NCBI Taxonomy" id="228599"/>
    <lineage>
        <taxon>Bacteria</taxon>
        <taxon>Bacillati</taxon>
        <taxon>Actinomycetota</taxon>
        <taxon>Actinomycetes</taxon>
        <taxon>Mycobacteriales</taxon>
        <taxon>Nocardiaceae</taxon>
        <taxon>Nocardia</taxon>
    </lineage>
</organism>
<protein>
    <submittedName>
        <fullName evidence="4">Flavin reductase</fullName>
    </submittedName>
</protein>
<dbReference type="InterPro" id="IPR002563">
    <property type="entry name" value="Flavin_Rdtase-like_dom"/>
</dbReference>
<dbReference type="InterPro" id="IPR041654">
    <property type="entry name" value="StyA_sbd"/>
</dbReference>
<dbReference type="Pfam" id="PF01613">
    <property type="entry name" value="Flavin_Reduct"/>
    <property type="match status" value="1"/>
</dbReference>
<dbReference type="Gene3D" id="3.50.50.60">
    <property type="entry name" value="FAD/NAD(P)-binding domain"/>
    <property type="match status" value="2"/>
</dbReference>
<comment type="similarity">
    <text evidence="1">Belongs to the non-flavoprotein flavin reductase family.</text>
</comment>
<dbReference type="Proteomes" id="UP000707731">
    <property type="component" value="Unassembled WGS sequence"/>
</dbReference>
<evidence type="ECO:0000313" key="5">
    <source>
        <dbReference type="Proteomes" id="UP000707731"/>
    </source>
</evidence>
<keyword evidence="5" id="KW-1185">Reference proteome</keyword>
<dbReference type="SUPFAM" id="SSF51905">
    <property type="entry name" value="FAD/NAD(P)-binding domain"/>
    <property type="match status" value="1"/>
</dbReference>
<evidence type="ECO:0000313" key="4">
    <source>
        <dbReference type="EMBL" id="MBF6353904.1"/>
    </source>
</evidence>
<evidence type="ECO:0000259" key="3">
    <source>
        <dbReference type="SMART" id="SM00903"/>
    </source>
</evidence>
<dbReference type="InterPro" id="IPR036188">
    <property type="entry name" value="FAD/NAD-bd_sf"/>
</dbReference>
<dbReference type="Gene3D" id="3.30.9.40">
    <property type="match status" value="1"/>
</dbReference>
<dbReference type="PANTHER" id="PTHR30466">
    <property type="entry name" value="FLAVIN REDUCTASE"/>
    <property type="match status" value="1"/>
</dbReference>
<dbReference type="Gene3D" id="2.30.110.10">
    <property type="entry name" value="Electron Transport, Fmn-binding Protein, Chain A"/>
    <property type="match status" value="1"/>
</dbReference>
<proteinExistence type="inferred from homology"/>
<reference evidence="4 5" key="1">
    <citation type="submission" date="2020-10" db="EMBL/GenBank/DDBJ databases">
        <title>Identification of Nocardia species via Next-generation sequencing and recognition of intraspecies genetic diversity.</title>
        <authorList>
            <person name="Li P."/>
            <person name="Li P."/>
            <person name="Lu B."/>
        </authorList>
    </citation>
    <scope>NUCLEOTIDE SEQUENCE [LARGE SCALE GENOMIC DNA]</scope>
    <source>
        <strain evidence="4 5">BJ06-0143</strain>
    </source>
</reference>
<feature type="domain" description="Flavin reductase like" evidence="3">
    <location>
        <begin position="421"/>
        <end position="564"/>
    </location>
</feature>